<evidence type="ECO:0008006" key="4">
    <source>
        <dbReference type="Google" id="ProtNLM"/>
    </source>
</evidence>
<gene>
    <name evidence="2" type="ORF">GCM10009855_28590</name>
</gene>
<evidence type="ECO:0000313" key="2">
    <source>
        <dbReference type="EMBL" id="GAA2386728.1"/>
    </source>
</evidence>
<feature type="region of interest" description="Disordered" evidence="1">
    <location>
        <begin position="152"/>
        <end position="216"/>
    </location>
</feature>
<feature type="compositionally biased region" description="Basic and acidic residues" evidence="1">
    <location>
        <begin position="199"/>
        <end position="210"/>
    </location>
</feature>
<evidence type="ECO:0000256" key="1">
    <source>
        <dbReference type="SAM" id="MobiDB-lite"/>
    </source>
</evidence>
<comment type="caution">
    <text evidence="2">The sequence shown here is derived from an EMBL/GenBank/DDBJ whole genome shotgun (WGS) entry which is preliminary data.</text>
</comment>
<dbReference type="EMBL" id="BAAARB010000016">
    <property type="protein sequence ID" value="GAA2386728.1"/>
    <property type="molecule type" value="Genomic_DNA"/>
</dbReference>
<keyword evidence="3" id="KW-1185">Reference proteome</keyword>
<organism evidence="2 3">
    <name type="scientific">Gordonia cholesterolivorans</name>
    <dbReference type="NCBI Taxonomy" id="559625"/>
    <lineage>
        <taxon>Bacteria</taxon>
        <taxon>Bacillati</taxon>
        <taxon>Actinomycetota</taxon>
        <taxon>Actinomycetes</taxon>
        <taxon>Mycobacteriales</taxon>
        <taxon>Gordoniaceae</taxon>
        <taxon>Gordonia</taxon>
    </lineage>
</organism>
<dbReference type="RefSeq" id="WP_346076897.1">
    <property type="nucleotide sequence ID" value="NZ_BAAARB010000016.1"/>
</dbReference>
<accession>A0ABP5US68</accession>
<proteinExistence type="predicted"/>
<dbReference type="Proteomes" id="UP001501170">
    <property type="component" value="Unassembled WGS sequence"/>
</dbReference>
<sequence length="230" mass="24068">MHSDDDTRVPAWRVAGEIPVPFSDALAAWAVAAREALIETARVYGSLITQAELGFQVQSQTGIKAGAPVRKWIADLLGAVTEGQDDSEPLLASLCVLLDQTAGDAYAHALGVAGRSVPADLDSDAAHVRFRCYEFFGATIPAGARPTLAPRVAEKRAARGPARPPKAAKSPAKAAKSAEPGTKPAAAAEPKPKKAKAKPKADPKPEEPKPKLCPNCFTVLSTSGECGFCY</sequence>
<feature type="compositionally biased region" description="Low complexity" evidence="1">
    <location>
        <begin position="159"/>
        <end position="189"/>
    </location>
</feature>
<reference evidence="3" key="1">
    <citation type="journal article" date="2019" name="Int. J. Syst. Evol. Microbiol.">
        <title>The Global Catalogue of Microorganisms (GCM) 10K type strain sequencing project: providing services to taxonomists for standard genome sequencing and annotation.</title>
        <authorList>
            <consortium name="The Broad Institute Genomics Platform"/>
            <consortium name="The Broad Institute Genome Sequencing Center for Infectious Disease"/>
            <person name="Wu L."/>
            <person name="Ma J."/>
        </authorList>
    </citation>
    <scope>NUCLEOTIDE SEQUENCE [LARGE SCALE GENOMIC DNA]</scope>
    <source>
        <strain evidence="3">JCM 16227</strain>
    </source>
</reference>
<evidence type="ECO:0000313" key="3">
    <source>
        <dbReference type="Proteomes" id="UP001501170"/>
    </source>
</evidence>
<protein>
    <recommendedName>
        <fullName evidence="4">Zinc ribbon domain-containing protein</fullName>
    </recommendedName>
</protein>
<name>A0ABP5US68_9ACTN</name>